<gene>
    <name evidence="2" type="ordered locus">Tint_0568</name>
</gene>
<feature type="region of interest" description="Disordered" evidence="1">
    <location>
        <begin position="1"/>
        <end position="56"/>
    </location>
</feature>
<accession>D5X5R5</accession>
<organism evidence="2">
    <name type="scientific">Thiomonas intermedia (strain K12)</name>
    <name type="common">Thiobacillus intermedius</name>
    <dbReference type="NCBI Taxonomy" id="75379"/>
    <lineage>
        <taxon>Bacteria</taxon>
        <taxon>Pseudomonadati</taxon>
        <taxon>Pseudomonadota</taxon>
        <taxon>Betaproteobacteria</taxon>
        <taxon>Burkholderiales</taxon>
        <taxon>Thiomonas</taxon>
    </lineage>
</organism>
<dbReference type="HOGENOM" id="CLU_3012871_0_0_4"/>
<dbReference type="STRING" id="75379.Tint_0568"/>
<reference evidence="2" key="1">
    <citation type="submission" date="2010-04" db="EMBL/GenBank/DDBJ databases">
        <title>Complete sequence of Thiomonas intermedia K12.</title>
        <authorList>
            <consortium name="US DOE Joint Genome Institute"/>
            <person name="Lucas S."/>
            <person name="Copeland A."/>
            <person name="Lapidus A."/>
            <person name="Cheng J.-F."/>
            <person name="Bruce D."/>
            <person name="Goodwin L."/>
            <person name="Pitluck S."/>
            <person name="Davenport K."/>
            <person name="Detter J.C."/>
            <person name="Han C."/>
            <person name="Tapia R."/>
            <person name="Land M."/>
            <person name="Hauser L."/>
            <person name="Kyrpides N."/>
            <person name="Ovchinnikova G."/>
            <person name="Kerfeld C.A."/>
            <person name="Cannon G.C."/>
            <person name="Heinhorst S."/>
            <person name="Woyke T."/>
        </authorList>
    </citation>
    <scope>NUCLEOTIDE SEQUENCE [LARGE SCALE GENOMIC DNA]</scope>
    <source>
        <strain evidence="2">K12</strain>
    </source>
</reference>
<dbReference type="EMBL" id="CP002021">
    <property type="protein sequence ID" value="ADG29968.1"/>
    <property type="molecule type" value="Genomic_DNA"/>
</dbReference>
<evidence type="ECO:0000256" key="1">
    <source>
        <dbReference type="SAM" id="MobiDB-lite"/>
    </source>
</evidence>
<sequence length="56" mass="6286">MKISRKRTRTQTLKLPASTPRNPLVAPALQRKAGAHRKSNKALRRGLRSGRKAEPE</sequence>
<dbReference type="KEGG" id="tin:Tint_0568"/>
<name>D5X5R5_THIK1</name>
<feature type="compositionally biased region" description="Basic residues" evidence="1">
    <location>
        <begin position="33"/>
        <end position="50"/>
    </location>
</feature>
<protein>
    <submittedName>
        <fullName evidence="2">Uncharacterized protein</fullName>
    </submittedName>
</protein>
<proteinExistence type="predicted"/>
<evidence type="ECO:0000313" key="2">
    <source>
        <dbReference type="EMBL" id="ADG29968.1"/>
    </source>
</evidence>
<dbReference type="AlphaFoldDB" id="D5X5R5"/>